<dbReference type="GeneID" id="104787904"/>
<protein>
    <recommendedName>
        <fullName evidence="4">DNA-directed RNA polymerase subunit</fullName>
    </recommendedName>
</protein>
<dbReference type="Proteomes" id="UP000694864">
    <property type="component" value="Chromosome 1"/>
</dbReference>
<reference evidence="6 7" key="3">
    <citation type="submission" date="2025-05" db="UniProtKB">
        <authorList>
            <consortium name="RefSeq"/>
        </authorList>
    </citation>
    <scope>IDENTIFICATION</scope>
    <source>
        <tissue evidence="6 7">Leaf</tissue>
    </source>
</reference>
<evidence type="ECO:0000256" key="2">
    <source>
        <dbReference type="ARBA" id="ARBA00022478"/>
    </source>
</evidence>
<evidence type="ECO:0000256" key="1">
    <source>
        <dbReference type="ARBA" id="ARBA00004123"/>
    </source>
</evidence>
<dbReference type="SUPFAM" id="SSF50249">
    <property type="entry name" value="Nucleic acid-binding proteins"/>
    <property type="match status" value="1"/>
</dbReference>
<accession>A0ABM0Z8E4</accession>
<dbReference type="InterPro" id="IPR036898">
    <property type="entry name" value="RNA_pol_Rpb7-like_N_sf"/>
</dbReference>
<organism evidence="5 7">
    <name type="scientific">Camelina sativa</name>
    <name type="common">False flax</name>
    <name type="synonym">Myagrum sativum</name>
    <dbReference type="NCBI Taxonomy" id="90675"/>
    <lineage>
        <taxon>Eukaryota</taxon>
        <taxon>Viridiplantae</taxon>
        <taxon>Streptophyta</taxon>
        <taxon>Embryophyta</taxon>
        <taxon>Tracheophyta</taxon>
        <taxon>Spermatophyta</taxon>
        <taxon>Magnoliopsida</taxon>
        <taxon>eudicotyledons</taxon>
        <taxon>Gunneridae</taxon>
        <taxon>Pentapetalae</taxon>
        <taxon>rosids</taxon>
        <taxon>malvids</taxon>
        <taxon>Brassicales</taxon>
        <taxon>Brassicaceae</taxon>
        <taxon>Camelineae</taxon>
        <taxon>Camelina</taxon>
    </lineage>
</organism>
<reference evidence="5" key="1">
    <citation type="journal article" date="1997" name="Nucleic Acids Res.">
        <title>tRNAscan-SE: a program for improved detection of transfer RNA genes in genomic sequence.</title>
        <authorList>
            <person name="Lowe T.M."/>
            <person name="Eddy S.R."/>
        </authorList>
    </citation>
    <scope>NUCLEOTIDE SEQUENCE [LARGE SCALE GENOMIC DNA]</scope>
    <source>
        <strain evidence="5">r\DH55</strain>
    </source>
</reference>
<reference evidence="5" key="2">
    <citation type="journal article" date="2014" name="Nat. Commun.">
        <title>The emerging biofuel crop Camelina sativa retains a highly undifferentiated hexaploid genome structure.</title>
        <authorList>
            <person name="Kagale S."/>
            <person name="Koh C."/>
            <person name="Nixon J."/>
            <person name="Bollina V."/>
            <person name="Clarke W.E."/>
            <person name="Tuteja R."/>
            <person name="Spillane C."/>
            <person name="Robinson S.J."/>
            <person name="Links M.G."/>
            <person name="Clarke C."/>
            <person name="Higgins E.E."/>
            <person name="Huebert T."/>
            <person name="Sharpe A.G."/>
            <person name="Parkin I.A."/>
        </authorList>
    </citation>
    <scope>NUCLEOTIDE SEQUENCE [LARGE SCALE GENOMIC DNA]</scope>
    <source>
        <strain evidence="5">r\DH55</strain>
    </source>
</reference>
<evidence type="ECO:0000313" key="5">
    <source>
        <dbReference type="Proteomes" id="UP000694864"/>
    </source>
</evidence>
<dbReference type="Gene3D" id="3.30.1490.120">
    <property type="entry name" value="RNA polymerase Rpb7-like, N-terminal domain"/>
    <property type="match status" value="1"/>
</dbReference>
<dbReference type="RefSeq" id="XP_010511875.1">
    <property type="nucleotide sequence ID" value="XM_010513573.2"/>
</dbReference>
<comment type="subcellular location">
    <subcellularLocation>
        <location evidence="1 4">Nucleus</location>
    </subcellularLocation>
</comment>
<keyword evidence="3 4" id="KW-0804">Transcription</keyword>
<evidence type="ECO:0000313" key="6">
    <source>
        <dbReference type="RefSeq" id="XP_010511867.1"/>
    </source>
</evidence>
<sequence length="167" mass="18986">MFIKVKLPWNVLIPAEDMDTGVMLQRAIVVRLLDVFASKKATKDLGYFVTPTILETVGEGKIKEQTDVFPVVFNGICFKMFKGEVLHGVVHKVHKLGVFLSSGPYETIYLSHLKMSGYEFIPGENSFFMDENMSKIEIGATVRFVVLDTEWREAERDFIDEDNLGPF</sequence>
<dbReference type="PANTHER" id="PTHR12709">
    <property type="entry name" value="DNA-DIRECTED RNA POLYMERASE II, III"/>
    <property type="match status" value="1"/>
</dbReference>
<dbReference type="SUPFAM" id="SSF88798">
    <property type="entry name" value="N-terminal, heterodimerisation domain of RBP7 (RpoE)"/>
    <property type="match status" value="1"/>
</dbReference>
<name>A0ABM0Z8E4_CAMSA</name>
<evidence type="ECO:0000256" key="4">
    <source>
        <dbReference type="RuleBase" id="RU369086"/>
    </source>
</evidence>
<evidence type="ECO:0000313" key="7">
    <source>
        <dbReference type="RefSeq" id="XP_010511875.1"/>
    </source>
</evidence>
<dbReference type="PANTHER" id="PTHR12709:SF7">
    <property type="entry name" value="DNA-DIRECTED RNA POLYMERASE IV SUBUNIT 7"/>
    <property type="match status" value="1"/>
</dbReference>
<keyword evidence="2 4" id="KW-0240">DNA-directed RNA polymerase</keyword>
<dbReference type="Gene3D" id="2.40.50.140">
    <property type="entry name" value="Nucleic acid-binding proteins"/>
    <property type="match status" value="1"/>
</dbReference>
<keyword evidence="4" id="KW-0539">Nucleus</keyword>
<dbReference type="RefSeq" id="XP_010511867.1">
    <property type="nucleotide sequence ID" value="XM_010513565.2"/>
</dbReference>
<dbReference type="InterPro" id="IPR045113">
    <property type="entry name" value="Rpb7-like"/>
</dbReference>
<gene>
    <name evidence="6 7" type="primary">LOC104787904</name>
</gene>
<evidence type="ECO:0000256" key="3">
    <source>
        <dbReference type="ARBA" id="ARBA00023163"/>
    </source>
</evidence>
<proteinExistence type="predicted"/>
<keyword evidence="5" id="KW-1185">Reference proteome</keyword>
<comment type="function">
    <text evidence="4">DNA-dependent RNA polymerase which catalyzes the transcription of DNA into RNA using the four ribonucleoside triphosphates as substrates.</text>
</comment>
<dbReference type="InterPro" id="IPR012340">
    <property type="entry name" value="NA-bd_OB-fold"/>
</dbReference>